<dbReference type="SUPFAM" id="SSF52540">
    <property type="entry name" value="P-loop containing nucleoside triphosphate hydrolases"/>
    <property type="match status" value="1"/>
</dbReference>
<evidence type="ECO:0000259" key="8">
    <source>
        <dbReference type="Pfam" id="PF20160"/>
    </source>
</evidence>
<dbReference type="InterPro" id="IPR001611">
    <property type="entry name" value="Leu-rich_rpt"/>
</dbReference>
<evidence type="ECO:0000313" key="12">
    <source>
        <dbReference type="Proteomes" id="UP000288805"/>
    </source>
</evidence>
<evidence type="ECO:0000259" key="9">
    <source>
        <dbReference type="Pfam" id="PF23282"/>
    </source>
</evidence>
<dbReference type="GO" id="GO:0043531">
    <property type="term" value="F:ADP binding"/>
    <property type="evidence" value="ECO:0007669"/>
    <property type="project" value="InterPro"/>
</dbReference>
<dbReference type="Pfam" id="PF00931">
    <property type="entry name" value="NB-ARC"/>
    <property type="match status" value="1"/>
</dbReference>
<dbReference type="GO" id="GO:0061809">
    <property type="term" value="F:NAD+ nucleosidase activity, cyclic ADP-ribose generating"/>
    <property type="evidence" value="ECO:0007669"/>
    <property type="project" value="UniProtKB-EC"/>
</dbReference>
<dbReference type="Gene3D" id="1.10.8.430">
    <property type="entry name" value="Helical domain of apoptotic protease-activating factors"/>
    <property type="match status" value="1"/>
</dbReference>
<dbReference type="EMBL" id="QGNW01000447">
    <property type="protein sequence ID" value="RVW71071.1"/>
    <property type="molecule type" value="Genomic_DNA"/>
</dbReference>
<dbReference type="InterPro" id="IPR027417">
    <property type="entry name" value="P-loop_NTPase"/>
</dbReference>
<feature type="domain" description="Disease resistance protein Roq1-like winged-helix" evidence="9">
    <location>
        <begin position="245"/>
        <end position="308"/>
    </location>
</feature>
<sequence>MDYHLEQLKALINIELNDVCRIGIYGIGGIGKTTIAKAIYNEISCKFEGTSFLADVREQSKDNVGLLRLQNQLLDDTLAGTYKKKCSSIHEATHEIRDKLRWKRVLVILDDVDGRTQLENLAGECEWFGSGSRIIITTRHKDLVAIDGATKSYEPRKLNDEEAINLFSLYAFKQNVPRENYKKLCEKAIKYAQGLPLALAVLGSNLSSKEGIREWENELRKLEKEPNMEIYNVLRTSFDGLSRVEGEIFLDIACFFKGKDRDFVSRILDDAEGQIRNLCERCLITILDNKIYMHDLIQQMGWEVVREKCRNELGKQSRLWDLDDVCSVLTRNVGTKAIEGLVMDMSAQEEIQFTTKTFAKMKKLRLLKIHQDAKYDHIMEIDGDVHFPQVALPEDLKLPSFELRYLHWDGYSLKYLPPKFHPKNLVELNLRCSNIKQLWEGNKCLEKLKVINLNHSQHLMEFPSFSMMPNLEILTLEGCISLERLPMDIDELQHLQTLSCHDCSKLEHFPEIKYTMKNLKKLDLYGTAIEKLPSSSIEHLEGLEYLNLAHCENLVDGESREPAMLRGALFSHELLSSLEELSLSDCNVMERGALDHIFRLSSLKELDLSNCYPMIEGIPDYNCLSSLQALDLSRTDIHKMPAGIHHFSKLKFLGLGHCKQLQGSLNLPSSVRFLDGHDSFKSLSWQRWLWGFLFNCFKSEIQDVECRGGWHDIQFGQSGFFGKGISIVIPRMPHWISYQNVGNEIKIELPMDWYEDNDFLGFALCAVYVPLKNTLGDAPTMSYGLRCHLSLCGDQFRFRDYLSFYSVCKCYCRGESSDQVWMIWYPQIAIQKKYRSNKWRQFTALFVGYGTGSFKAIKCGVTLIYEQKRKLLGSVENVSVTCSECQTNGELEEKLCLGETAINELLNIECLSGIQNLCLRNCKRLESLPSDIYKLKSLTTFSCSGCSKLQSFPEITEDMKILRELRLDGTSLKALPSSIQHLQGLKYLDLENCKNLLNIPDNICNLRSLETLIVSGCSKLKKLPKNLGSLTQLRLLCAARLDSMSCQLPSFSDLRFLRILNLDRSNLVHGAIRSDISILYSLEEVDLSYCNLAEGGIPSEICYLSSLQALYLKGNHFSSIPSGISQLSKLKILDLSHCEMLQQIPELPSSLRVLDAHGCIRLESLSSPQSLLLSSLFKCFKSEIQELECRMVLSSLLLQGFFYHGVNIVISESSGILEGTWHQGSQVTMKLPWNWYENNNFLGFALCSAYSPLDNESEDGDGDGYPCTFKCCLTFWTSKSGWQCEIPLKSRCTCYNDGGVSDQVWVMYYPKGAFRMNPVSVKHRSVSASFHGYIHGRAVKVKKCAVQFLFSQGSSVQDAHVIEGCSDYAQDDQEDDSHHKRLRTV</sequence>
<feature type="domain" description="NB-ARC" evidence="7">
    <location>
        <begin position="16"/>
        <end position="175"/>
    </location>
</feature>
<comment type="caution">
    <text evidence="11">The sequence shown here is derived from an EMBL/GenBank/DDBJ whole genome shotgun (WGS) entry which is preliminary data.</text>
</comment>
<reference evidence="11 12" key="1">
    <citation type="journal article" date="2018" name="PLoS Genet.">
        <title>Population sequencing reveals clonal diversity and ancestral inbreeding in the grapevine cultivar Chardonnay.</title>
        <authorList>
            <person name="Roach M.J."/>
            <person name="Johnson D.L."/>
            <person name="Bohlmann J."/>
            <person name="van Vuuren H.J."/>
            <person name="Jones S.J."/>
            <person name="Pretorius I.S."/>
            <person name="Schmidt S.A."/>
            <person name="Borneman A.R."/>
        </authorList>
    </citation>
    <scope>NUCLEOTIDE SEQUENCE [LARGE SCALE GENOMIC DNA]</scope>
    <source>
        <strain evidence="12">cv. Chardonnay</strain>
        <tissue evidence="11">Leaf</tissue>
    </source>
</reference>
<dbReference type="PROSITE" id="PS51450">
    <property type="entry name" value="LRR"/>
    <property type="match status" value="1"/>
</dbReference>
<keyword evidence="5" id="KW-0520">NAD</keyword>
<dbReference type="SMART" id="SM00369">
    <property type="entry name" value="LRR_TYP"/>
    <property type="match status" value="6"/>
</dbReference>
<dbReference type="Pfam" id="PF23282">
    <property type="entry name" value="WHD_ROQ1"/>
    <property type="match status" value="1"/>
</dbReference>
<accession>A0A438GFV3</accession>
<dbReference type="Proteomes" id="UP000288805">
    <property type="component" value="Unassembled WGS sequence"/>
</dbReference>
<dbReference type="Gene3D" id="3.40.50.300">
    <property type="entry name" value="P-loop containing nucleotide triphosphate hydrolases"/>
    <property type="match status" value="1"/>
</dbReference>
<evidence type="ECO:0000256" key="2">
    <source>
        <dbReference type="ARBA" id="ARBA00022614"/>
    </source>
</evidence>
<dbReference type="InterPro" id="IPR058192">
    <property type="entry name" value="WHD_ROQ1-like"/>
</dbReference>
<dbReference type="InterPro" id="IPR003591">
    <property type="entry name" value="Leu-rich_rpt_typical-subtyp"/>
</dbReference>
<evidence type="ECO:0000256" key="5">
    <source>
        <dbReference type="ARBA" id="ARBA00023027"/>
    </source>
</evidence>
<comment type="catalytic activity">
    <reaction evidence="6">
        <text>NAD(+) + H2O = ADP-D-ribose + nicotinamide + H(+)</text>
        <dbReference type="Rhea" id="RHEA:16301"/>
        <dbReference type="ChEBI" id="CHEBI:15377"/>
        <dbReference type="ChEBI" id="CHEBI:15378"/>
        <dbReference type="ChEBI" id="CHEBI:17154"/>
        <dbReference type="ChEBI" id="CHEBI:57540"/>
        <dbReference type="ChEBI" id="CHEBI:57967"/>
        <dbReference type="EC" id="3.2.2.6"/>
    </reaction>
    <physiologicalReaction direction="left-to-right" evidence="6">
        <dbReference type="Rhea" id="RHEA:16302"/>
    </physiologicalReaction>
</comment>
<dbReference type="InterPro" id="IPR011713">
    <property type="entry name" value="Leu-rich_rpt_3"/>
</dbReference>
<dbReference type="SUPFAM" id="SSF52058">
    <property type="entry name" value="L domain-like"/>
    <property type="match status" value="2"/>
</dbReference>
<gene>
    <name evidence="11" type="primary">DSC1_93</name>
    <name evidence="11" type="ORF">CK203_061497</name>
</gene>
<evidence type="ECO:0000259" key="10">
    <source>
        <dbReference type="Pfam" id="PF23598"/>
    </source>
</evidence>
<dbReference type="InterPro" id="IPR044974">
    <property type="entry name" value="Disease_R_plants"/>
</dbReference>
<evidence type="ECO:0000256" key="3">
    <source>
        <dbReference type="ARBA" id="ARBA00022737"/>
    </source>
</evidence>
<dbReference type="InterPro" id="IPR002182">
    <property type="entry name" value="NB-ARC"/>
</dbReference>
<dbReference type="PRINTS" id="PR00364">
    <property type="entry name" value="DISEASERSIST"/>
</dbReference>
<name>A0A438GFV3_VITVI</name>
<dbReference type="PANTHER" id="PTHR11017">
    <property type="entry name" value="LEUCINE-RICH REPEAT-CONTAINING PROTEIN"/>
    <property type="match status" value="1"/>
</dbReference>
<dbReference type="Gene3D" id="3.80.10.10">
    <property type="entry name" value="Ribonuclease Inhibitor"/>
    <property type="match status" value="4"/>
</dbReference>
<dbReference type="InterPro" id="IPR032675">
    <property type="entry name" value="LRR_dom_sf"/>
</dbReference>
<feature type="domain" description="C-JID" evidence="8">
    <location>
        <begin position="732"/>
        <end position="868"/>
    </location>
</feature>
<dbReference type="Pfam" id="PF23598">
    <property type="entry name" value="LRR_14"/>
    <property type="match status" value="2"/>
</dbReference>
<dbReference type="EC" id="3.2.2.6" evidence="1"/>
<protein>
    <recommendedName>
        <fullName evidence="1">ADP-ribosyl cyclase/cyclic ADP-ribose hydrolase</fullName>
        <ecNumber evidence="1">3.2.2.6</ecNumber>
    </recommendedName>
</protein>
<feature type="domain" description="C-JID" evidence="8">
    <location>
        <begin position="1223"/>
        <end position="1288"/>
    </location>
</feature>
<feature type="domain" description="Disease resistance R13L4/SHOC-2-like LRR" evidence="10">
    <location>
        <begin position="961"/>
        <end position="1044"/>
    </location>
</feature>
<dbReference type="InterPro" id="IPR045344">
    <property type="entry name" value="C-JID"/>
</dbReference>
<dbReference type="InterPro" id="IPR042197">
    <property type="entry name" value="Apaf_helical"/>
</dbReference>
<dbReference type="GO" id="GO:0051707">
    <property type="term" value="P:response to other organism"/>
    <property type="evidence" value="ECO:0007669"/>
    <property type="project" value="UniProtKB-ARBA"/>
</dbReference>
<keyword evidence="4" id="KW-0611">Plant defense</keyword>
<organism evidence="11 12">
    <name type="scientific">Vitis vinifera</name>
    <name type="common">Grape</name>
    <dbReference type="NCBI Taxonomy" id="29760"/>
    <lineage>
        <taxon>Eukaryota</taxon>
        <taxon>Viridiplantae</taxon>
        <taxon>Streptophyta</taxon>
        <taxon>Embryophyta</taxon>
        <taxon>Tracheophyta</taxon>
        <taxon>Spermatophyta</taxon>
        <taxon>Magnoliopsida</taxon>
        <taxon>eudicotyledons</taxon>
        <taxon>Gunneridae</taxon>
        <taxon>Pentapetalae</taxon>
        <taxon>rosids</taxon>
        <taxon>Vitales</taxon>
        <taxon>Vitaceae</taxon>
        <taxon>Viteae</taxon>
        <taxon>Vitis</taxon>
    </lineage>
</organism>
<keyword evidence="2" id="KW-0433">Leucine-rich repeat</keyword>
<evidence type="ECO:0000256" key="6">
    <source>
        <dbReference type="ARBA" id="ARBA00047304"/>
    </source>
</evidence>
<dbReference type="InterPro" id="IPR055414">
    <property type="entry name" value="LRR_R13L4/SHOC2-like"/>
</dbReference>
<proteinExistence type="predicted"/>
<evidence type="ECO:0000313" key="11">
    <source>
        <dbReference type="EMBL" id="RVW71071.1"/>
    </source>
</evidence>
<evidence type="ECO:0000256" key="1">
    <source>
        <dbReference type="ARBA" id="ARBA00011982"/>
    </source>
</evidence>
<evidence type="ECO:0000256" key="4">
    <source>
        <dbReference type="ARBA" id="ARBA00022821"/>
    </source>
</evidence>
<evidence type="ECO:0000259" key="7">
    <source>
        <dbReference type="Pfam" id="PF00931"/>
    </source>
</evidence>
<dbReference type="GO" id="GO:0006952">
    <property type="term" value="P:defense response"/>
    <property type="evidence" value="ECO:0007669"/>
    <property type="project" value="UniProtKB-KW"/>
</dbReference>
<feature type="domain" description="Disease resistance R13L4/SHOC-2-like LRR" evidence="10">
    <location>
        <begin position="1046"/>
        <end position="1156"/>
    </location>
</feature>
<dbReference type="Pfam" id="PF20160">
    <property type="entry name" value="C-JID"/>
    <property type="match status" value="2"/>
</dbReference>
<dbReference type="PANTHER" id="PTHR11017:SF570">
    <property type="entry name" value="DISEASE RESISTANCE PROTEIN (TIR-NBS CLASS)-RELATED"/>
    <property type="match status" value="1"/>
</dbReference>
<dbReference type="Pfam" id="PF07725">
    <property type="entry name" value="LRR_3"/>
    <property type="match status" value="1"/>
</dbReference>
<keyword evidence="3" id="KW-0677">Repeat</keyword>